<dbReference type="PANTHER" id="PTHR46929">
    <property type="entry name" value="EXPRESSED PROTEIN"/>
    <property type="match status" value="1"/>
</dbReference>
<reference evidence="3" key="1">
    <citation type="submission" date="2023-03" db="EMBL/GenBank/DDBJ databases">
        <authorList>
            <person name="Julca I."/>
        </authorList>
    </citation>
    <scope>NUCLEOTIDE SEQUENCE</scope>
</reference>
<gene>
    <name evidence="3" type="ORF">OLC1_LOCUS19553</name>
</gene>
<accession>A0AAV1DYQ6</accession>
<keyword evidence="4" id="KW-1185">Reference proteome</keyword>
<evidence type="ECO:0000259" key="2">
    <source>
        <dbReference type="Pfam" id="PF12776"/>
    </source>
</evidence>
<name>A0AAV1DYQ6_OLDCO</name>
<evidence type="ECO:0000256" key="1">
    <source>
        <dbReference type="SAM" id="MobiDB-lite"/>
    </source>
</evidence>
<dbReference type="Proteomes" id="UP001161247">
    <property type="component" value="Chromosome 7"/>
</dbReference>
<protein>
    <submittedName>
        <fullName evidence="3">OLC1v1012773C1</fullName>
    </submittedName>
</protein>
<evidence type="ECO:0000313" key="3">
    <source>
        <dbReference type="EMBL" id="CAI9112336.1"/>
    </source>
</evidence>
<evidence type="ECO:0000313" key="4">
    <source>
        <dbReference type="Proteomes" id="UP001161247"/>
    </source>
</evidence>
<dbReference type="EMBL" id="OX459124">
    <property type="protein sequence ID" value="CAI9112336.1"/>
    <property type="molecule type" value="Genomic_DNA"/>
</dbReference>
<dbReference type="AlphaFoldDB" id="A0AAV1DYQ6"/>
<sequence length="226" mass="25786">MDDHNDDTEKGSGKVMWTLAWETALVDILLAIKRECNKATTNFKPSRWTQIANELKSAVGVDIGFEKIKSKVKRLKRDWKICDKIKMQTGVGWNDEMQAFVYLDWAALNSVNTTTDDSPGIQRSRGKRPVEGGPSGVDSCGTKSKGDEPIFQSALWLYHDVQKEKQDRMSTKVKPARAAIEALYTMDLSQYGFRKAVTELNKQKHKALIFLALRTEEKYEWIKRLP</sequence>
<dbReference type="PANTHER" id="PTHR46929:SF3">
    <property type="entry name" value="MYB_SANT-LIKE DOMAIN-CONTAINING PROTEIN"/>
    <property type="match status" value="1"/>
</dbReference>
<organism evidence="3 4">
    <name type="scientific">Oldenlandia corymbosa var. corymbosa</name>
    <dbReference type="NCBI Taxonomy" id="529605"/>
    <lineage>
        <taxon>Eukaryota</taxon>
        <taxon>Viridiplantae</taxon>
        <taxon>Streptophyta</taxon>
        <taxon>Embryophyta</taxon>
        <taxon>Tracheophyta</taxon>
        <taxon>Spermatophyta</taxon>
        <taxon>Magnoliopsida</taxon>
        <taxon>eudicotyledons</taxon>
        <taxon>Gunneridae</taxon>
        <taxon>Pentapetalae</taxon>
        <taxon>asterids</taxon>
        <taxon>lamiids</taxon>
        <taxon>Gentianales</taxon>
        <taxon>Rubiaceae</taxon>
        <taxon>Rubioideae</taxon>
        <taxon>Spermacoceae</taxon>
        <taxon>Hedyotis-Oldenlandia complex</taxon>
        <taxon>Oldenlandia</taxon>
    </lineage>
</organism>
<dbReference type="Pfam" id="PF12776">
    <property type="entry name" value="Myb_DNA-bind_3"/>
    <property type="match status" value="1"/>
</dbReference>
<dbReference type="InterPro" id="IPR024752">
    <property type="entry name" value="Myb/SANT-like_dom"/>
</dbReference>
<proteinExistence type="predicted"/>
<feature type="domain" description="Myb/SANT-like" evidence="2">
    <location>
        <begin position="17"/>
        <end position="101"/>
    </location>
</feature>
<feature type="region of interest" description="Disordered" evidence="1">
    <location>
        <begin position="114"/>
        <end position="146"/>
    </location>
</feature>